<evidence type="ECO:0000256" key="1">
    <source>
        <dbReference type="SAM" id="MobiDB-lite"/>
    </source>
</evidence>
<protein>
    <submittedName>
        <fullName evidence="2">Uncharacterized protein</fullName>
    </submittedName>
</protein>
<proteinExistence type="evidence at transcript level"/>
<name>R4UNV3_COPFO</name>
<organism evidence="2">
    <name type="scientific">Coptotermes formosanus</name>
    <name type="common">Formosan subterranean termite</name>
    <dbReference type="NCBI Taxonomy" id="36987"/>
    <lineage>
        <taxon>Eukaryota</taxon>
        <taxon>Metazoa</taxon>
        <taxon>Ecdysozoa</taxon>
        <taxon>Arthropoda</taxon>
        <taxon>Hexapoda</taxon>
        <taxon>Insecta</taxon>
        <taxon>Pterygota</taxon>
        <taxon>Neoptera</taxon>
        <taxon>Polyneoptera</taxon>
        <taxon>Dictyoptera</taxon>
        <taxon>Blattodea</taxon>
        <taxon>Blattoidea</taxon>
        <taxon>Termitoidae</taxon>
        <taxon>Rhinotermitidae</taxon>
        <taxon>Coptotermes</taxon>
    </lineage>
</organism>
<feature type="region of interest" description="Disordered" evidence="1">
    <location>
        <begin position="33"/>
        <end position="57"/>
    </location>
</feature>
<dbReference type="EMBL" id="KC741031">
    <property type="protein sequence ID" value="AGM32855.1"/>
    <property type="molecule type" value="mRNA"/>
</dbReference>
<dbReference type="AlphaFoldDB" id="R4UNV3"/>
<reference evidence="2" key="1">
    <citation type="submission" date="2013-03" db="EMBL/GenBank/DDBJ databases">
        <title>Immune-Related transcriptome of Coptotermes formosanus Shiraki workers: the defense mechanism.</title>
        <authorList>
            <person name="Hussain A."/>
            <person name="Li Y.F."/>
            <person name="Wen S.Y."/>
        </authorList>
    </citation>
    <scope>NUCLEOTIDE SEQUENCE</scope>
</reference>
<accession>R4UNV3</accession>
<sequence length="118" mass="12796">MKTAQAPTQSAGVVQVPLKQAPAQTLGIKTVQGEPAQPGKSVLNTFSPPAPLPAAPQHTPAFEQEKQKLIQEERKKLKEELEVVKRPPKPLDLPPPSNPNEALMQALAKRVKTIIEES</sequence>
<evidence type="ECO:0000313" key="2">
    <source>
        <dbReference type="EMBL" id="AGM32855.1"/>
    </source>
</evidence>